<reference evidence="2 3" key="1">
    <citation type="submission" date="2020-03" db="EMBL/GenBank/DDBJ databases">
        <title>Whole genome shotgun sequence of Phytohabitans flavus NBRC 107702.</title>
        <authorList>
            <person name="Komaki H."/>
            <person name="Tamura T."/>
        </authorList>
    </citation>
    <scope>NUCLEOTIDE SEQUENCE [LARGE SCALE GENOMIC DNA]</scope>
    <source>
        <strain evidence="2 3">NBRC 107702</strain>
    </source>
</reference>
<evidence type="ECO:0000313" key="2">
    <source>
        <dbReference type="EMBL" id="BCB76584.1"/>
    </source>
</evidence>
<evidence type="ECO:0000313" key="3">
    <source>
        <dbReference type="Proteomes" id="UP000502508"/>
    </source>
</evidence>
<gene>
    <name evidence="2" type="primary">pcaH_1</name>
    <name evidence="2" type="ORF">Pflav_029940</name>
</gene>
<keyword evidence="3" id="KW-1185">Reference proteome</keyword>
<feature type="domain" description="Extradiol ring-cleavage dioxygenase class III enzyme subunit B" evidence="1">
    <location>
        <begin position="8"/>
        <end position="256"/>
    </location>
</feature>
<dbReference type="RefSeq" id="WP_173036593.1">
    <property type="nucleotide sequence ID" value="NZ_AP022870.1"/>
</dbReference>
<dbReference type="SUPFAM" id="SSF53213">
    <property type="entry name" value="LigB-like"/>
    <property type="match status" value="1"/>
</dbReference>
<dbReference type="EMBL" id="AP022870">
    <property type="protein sequence ID" value="BCB76584.1"/>
    <property type="molecule type" value="Genomic_DNA"/>
</dbReference>
<dbReference type="InterPro" id="IPR004183">
    <property type="entry name" value="Xdiol_dOase_suB"/>
</dbReference>
<dbReference type="Proteomes" id="UP000502508">
    <property type="component" value="Chromosome"/>
</dbReference>
<dbReference type="KEGG" id="pfla:Pflav_029940"/>
<sequence length="297" mass="33183">MARVVAGIGISHTPSMGIEFDRGMASESGFSPRWQPWYDGTRRVERLLHALAPDHLVVVYNDHLNYFDLDNYPTLAIGVGDRFRQADEGWGPRPVPDLNGDVRWGLHLTEHLVASEFDMTVSQDLAVDHGIFSWMPYLLERPWPVAITPIAVNMIRHPLPTAHRLYCLGRAIRAGIESFDADERVVVVSTGGMSHQISGARFGIANEGLDQWFLEMLPEHLDELMAIPVREYMRYGGTEAAELSLWFAMRSALSPDARAVYSFQTFPAVTGCGALMMLEPGVTVALDEQDEKTEATR</sequence>
<protein>
    <submittedName>
        <fullName evidence="2">Protocatechuate 4,5-dioxygenase subunit beta</fullName>
    </submittedName>
</protein>
<dbReference type="Gene3D" id="3.40.830.10">
    <property type="entry name" value="LigB-like"/>
    <property type="match status" value="1"/>
</dbReference>
<organism evidence="2 3">
    <name type="scientific">Phytohabitans flavus</name>
    <dbReference type="NCBI Taxonomy" id="1076124"/>
    <lineage>
        <taxon>Bacteria</taxon>
        <taxon>Bacillati</taxon>
        <taxon>Actinomycetota</taxon>
        <taxon>Actinomycetes</taxon>
        <taxon>Micromonosporales</taxon>
        <taxon>Micromonosporaceae</taxon>
    </lineage>
</organism>
<accession>A0A6F8XRX4</accession>
<evidence type="ECO:0000259" key="1">
    <source>
        <dbReference type="Pfam" id="PF02900"/>
    </source>
</evidence>
<dbReference type="GO" id="GO:0008198">
    <property type="term" value="F:ferrous iron binding"/>
    <property type="evidence" value="ECO:0007669"/>
    <property type="project" value="InterPro"/>
</dbReference>
<name>A0A6F8XRX4_9ACTN</name>
<dbReference type="GO" id="GO:0016702">
    <property type="term" value="F:oxidoreductase activity, acting on single donors with incorporation of molecular oxygen, incorporation of two atoms of oxygen"/>
    <property type="evidence" value="ECO:0007669"/>
    <property type="project" value="UniProtKB-ARBA"/>
</dbReference>
<dbReference type="Pfam" id="PF02900">
    <property type="entry name" value="LigB"/>
    <property type="match status" value="1"/>
</dbReference>
<proteinExistence type="predicted"/>
<reference evidence="2 3" key="2">
    <citation type="submission" date="2020-03" db="EMBL/GenBank/DDBJ databases">
        <authorList>
            <person name="Ichikawa N."/>
            <person name="Kimura A."/>
            <person name="Kitahashi Y."/>
            <person name="Uohara A."/>
        </authorList>
    </citation>
    <scope>NUCLEOTIDE SEQUENCE [LARGE SCALE GENOMIC DNA]</scope>
    <source>
        <strain evidence="2 3">NBRC 107702</strain>
    </source>
</reference>
<dbReference type="AlphaFoldDB" id="A0A6F8XRX4"/>
<keyword evidence="2" id="KW-0560">Oxidoreductase</keyword>
<keyword evidence="2" id="KW-0223">Dioxygenase</keyword>